<organism evidence="1">
    <name type="scientific">Physcomitrium patens</name>
    <name type="common">Spreading-leaved earth moss</name>
    <name type="synonym">Physcomitrella patens</name>
    <dbReference type="NCBI Taxonomy" id="3218"/>
    <lineage>
        <taxon>Eukaryota</taxon>
        <taxon>Viridiplantae</taxon>
        <taxon>Streptophyta</taxon>
        <taxon>Embryophyta</taxon>
        <taxon>Bryophyta</taxon>
        <taxon>Bryophytina</taxon>
        <taxon>Bryopsida</taxon>
        <taxon>Funariidae</taxon>
        <taxon>Funariales</taxon>
        <taxon>Funariaceae</taxon>
        <taxon>Physcomitrium</taxon>
    </lineage>
</organism>
<dbReference type="InParanoid" id="A0A2K1JH46"/>
<dbReference type="Gramene" id="Pp3c14_9800V3.1">
    <property type="protein sequence ID" value="PAC:32959932.CDS.1"/>
    <property type="gene ID" value="Pp3c14_9800"/>
</dbReference>
<evidence type="ECO:0000313" key="3">
    <source>
        <dbReference type="Proteomes" id="UP000006727"/>
    </source>
</evidence>
<reference evidence="2" key="3">
    <citation type="submission" date="2020-12" db="UniProtKB">
        <authorList>
            <consortium name="EnsemblPlants"/>
        </authorList>
    </citation>
    <scope>IDENTIFICATION</scope>
</reference>
<dbReference type="Proteomes" id="UP000006727">
    <property type="component" value="Chromosome 14"/>
</dbReference>
<dbReference type="EnsemblPlants" id="Pp3c14_9800V3.2">
    <property type="protein sequence ID" value="PAC:32959933.CDS.1"/>
    <property type="gene ID" value="Pp3c14_9800"/>
</dbReference>
<reference evidence="1 3" key="1">
    <citation type="journal article" date="2008" name="Science">
        <title>The Physcomitrella genome reveals evolutionary insights into the conquest of land by plants.</title>
        <authorList>
            <person name="Rensing S."/>
            <person name="Lang D."/>
            <person name="Zimmer A."/>
            <person name="Terry A."/>
            <person name="Salamov A."/>
            <person name="Shapiro H."/>
            <person name="Nishiyama T."/>
            <person name="Perroud P.-F."/>
            <person name="Lindquist E."/>
            <person name="Kamisugi Y."/>
            <person name="Tanahashi T."/>
            <person name="Sakakibara K."/>
            <person name="Fujita T."/>
            <person name="Oishi K."/>
            <person name="Shin-I T."/>
            <person name="Kuroki Y."/>
            <person name="Toyoda A."/>
            <person name="Suzuki Y."/>
            <person name="Hashimoto A."/>
            <person name="Yamaguchi K."/>
            <person name="Sugano A."/>
            <person name="Kohara Y."/>
            <person name="Fujiyama A."/>
            <person name="Anterola A."/>
            <person name="Aoki S."/>
            <person name="Ashton N."/>
            <person name="Barbazuk W.B."/>
            <person name="Barker E."/>
            <person name="Bennetzen J."/>
            <person name="Bezanilla M."/>
            <person name="Blankenship R."/>
            <person name="Cho S.H."/>
            <person name="Dutcher S."/>
            <person name="Estelle M."/>
            <person name="Fawcett J.A."/>
            <person name="Gundlach H."/>
            <person name="Hanada K."/>
            <person name="Heyl A."/>
            <person name="Hicks K.A."/>
            <person name="Hugh J."/>
            <person name="Lohr M."/>
            <person name="Mayer K."/>
            <person name="Melkozernov A."/>
            <person name="Murata T."/>
            <person name="Nelson D."/>
            <person name="Pils B."/>
            <person name="Prigge M."/>
            <person name="Reiss B."/>
            <person name="Renner T."/>
            <person name="Rombauts S."/>
            <person name="Rushton P."/>
            <person name="Sanderfoot A."/>
            <person name="Schween G."/>
            <person name="Shiu S.-H."/>
            <person name="Stueber K."/>
            <person name="Theodoulou F.L."/>
            <person name="Tu H."/>
            <person name="Van de Peer Y."/>
            <person name="Verrier P.J."/>
            <person name="Waters E."/>
            <person name="Wood A."/>
            <person name="Yang L."/>
            <person name="Cove D."/>
            <person name="Cuming A."/>
            <person name="Hasebe M."/>
            <person name="Lucas S."/>
            <person name="Mishler D.B."/>
            <person name="Reski R."/>
            <person name="Grigoriev I."/>
            <person name="Quatrano R.S."/>
            <person name="Boore J.L."/>
        </authorList>
    </citation>
    <scope>NUCLEOTIDE SEQUENCE [LARGE SCALE GENOMIC DNA]</scope>
    <source>
        <strain evidence="2 3">cv. Gransden 2004</strain>
    </source>
</reference>
<protein>
    <submittedName>
        <fullName evidence="1 2">Uncharacterized protein</fullName>
    </submittedName>
</protein>
<reference evidence="1 3" key="2">
    <citation type="journal article" date="2018" name="Plant J.">
        <title>The Physcomitrella patens chromosome-scale assembly reveals moss genome structure and evolution.</title>
        <authorList>
            <person name="Lang D."/>
            <person name="Ullrich K.K."/>
            <person name="Murat F."/>
            <person name="Fuchs J."/>
            <person name="Jenkins J."/>
            <person name="Haas F.B."/>
            <person name="Piednoel M."/>
            <person name="Gundlach H."/>
            <person name="Van Bel M."/>
            <person name="Meyberg R."/>
            <person name="Vives C."/>
            <person name="Morata J."/>
            <person name="Symeonidi A."/>
            <person name="Hiss M."/>
            <person name="Muchero W."/>
            <person name="Kamisugi Y."/>
            <person name="Saleh O."/>
            <person name="Blanc G."/>
            <person name="Decker E.L."/>
            <person name="van Gessel N."/>
            <person name="Grimwood J."/>
            <person name="Hayes R.D."/>
            <person name="Graham S.W."/>
            <person name="Gunter L.E."/>
            <person name="McDaniel S.F."/>
            <person name="Hoernstein S.N.W."/>
            <person name="Larsson A."/>
            <person name="Li F.W."/>
            <person name="Perroud P.F."/>
            <person name="Phillips J."/>
            <person name="Ranjan P."/>
            <person name="Rokshar D.S."/>
            <person name="Rothfels C.J."/>
            <person name="Schneider L."/>
            <person name="Shu S."/>
            <person name="Stevenson D.W."/>
            <person name="Thummler F."/>
            <person name="Tillich M."/>
            <person name="Villarreal Aguilar J.C."/>
            <person name="Widiez T."/>
            <person name="Wong G.K."/>
            <person name="Wymore A."/>
            <person name="Zhang Y."/>
            <person name="Zimmer A.D."/>
            <person name="Quatrano R.S."/>
            <person name="Mayer K.F.X."/>
            <person name="Goodstein D."/>
            <person name="Casacuberta J.M."/>
            <person name="Vandepoele K."/>
            <person name="Reski R."/>
            <person name="Cuming A.C."/>
            <person name="Tuskan G.A."/>
            <person name="Maumus F."/>
            <person name="Salse J."/>
            <person name="Schmutz J."/>
            <person name="Rensing S.A."/>
        </authorList>
    </citation>
    <scope>NUCLEOTIDE SEQUENCE [LARGE SCALE GENOMIC DNA]</scope>
    <source>
        <strain evidence="2 3">cv. Gransden 2004</strain>
    </source>
</reference>
<proteinExistence type="predicted"/>
<dbReference type="EnsemblPlants" id="Pp3c14_9800V3.1">
    <property type="protein sequence ID" value="PAC:32959932.CDS.1"/>
    <property type="gene ID" value="Pp3c14_9800"/>
</dbReference>
<sequence length="54" mass="5869">MGADEVPKFKTRAKGVMWMDVVSGNYIHPSEGLGRVPAARSSSLYGGTVIFHFL</sequence>
<accession>A0A2K1JH46</accession>
<dbReference type="Gramene" id="Pp3c14_9800V3.2">
    <property type="protein sequence ID" value="PAC:32959933.CDS.1"/>
    <property type="gene ID" value="Pp3c14_9800"/>
</dbReference>
<evidence type="ECO:0000313" key="1">
    <source>
        <dbReference type="EMBL" id="PNR40880.1"/>
    </source>
</evidence>
<gene>
    <name evidence="1" type="ORF">PHYPA_018283</name>
</gene>
<keyword evidence="3" id="KW-1185">Reference proteome</keyword>
<dbReference type="EMBL" id="ABEU02000014">
    <property type="protein sequence ID" value="PNR40880.1"/>
    <property type="molecule type" value="Genomic_DNA"/>
</dbReference>
<dbReference type="AlphaFoldDB" id="A0A2K1JH46"/>
<evidence type="ECO:0000313" key="2">
    <source>
        <dbReference type="EnsemblPlants" id="PAC:32959932.CDS.1"/>
    </source>
</evidence>
<name>A0A2K1JH46_PHYPA</name>